<comment type="subcellular location">
    <subcellularLocation>
        <location evidence="1">Nucleus</location>
    </subcellularLocation>
</comment>
<dbReference type="PANTHER" id="PTHR10142">
    <property type="entry name" value="DNA REPAIR PROTEIN COMPLEMENTING XP-A CELLS"/>
    <property type="match status" value="1"/>
</dbReference>
<reference evidence="7 8" key="1">
    <citation type="journal article" date="2018" name="Sci. Rep.">
        <title>Comparative analysis of the Pocillopora damicornis genome highlights role of immune system in coral evolution.</title>
        <authorList>
            <person name="Cunning R."/>
            <person name="Bay R.A."/>
            <person name="Gillette P."/>
            <person name="Baker A.C."/>
            <person name="Traylor-Knowles N."/>
        </authorList>
    </citation>
    <scope>NUCLEOTIDE SEQUENCE [LARGE SCALE GENOMIC DNA]</scope>
    <source>
        <strain evidence="7">RSMAS</strain>
        <tissue evidence="7">Whole animal</tissue>
    </source>
</reference>
<evidence type="ECO:0000256" key="2">
    <source>
        <dbReference type="ARBA" id="ARBA00022833"/>
    </source>
</evidence>
<feature type="region of interest" description="Disordered" evidence="5">
    <location>
        <begin position="590"/>
        <end position="609"/>
    </location>
</feature>
<dbReference type="STRING" id="46731.A0A3M6T701"/>
<dbReference type="InterPro" id="IPR009061">
    <property type="entry name" value="DNA-bd_dom_put_sf"/>
</dbReference>
<dbReference type="InterPro" id="IPR022656">
    <property type="entry name" value="XPA_C"/>
</dbReference>
<feature type="coiled-coil region" evidence="4">
    <location>
        <begin position="69"/>
        <end position="96"/>
    </location>
</feature>
<feature type="non-terminal residue" evidence="7">
    <location>
        <position position="726"/>
    </location>
</feature>
<dbReference type="GO" id="GO:0000110">
    <property type="term" value="C:nucleotide-excision repair factor 1 complex"/>
    <property type="evidence" value="ECO:0007669"/>
    <property type="project" value="TreeGrafter"/>
</dbReference>
<dbReference type="SUPFAM" id="SSF46955">
    <property type="entry name" value="Putative DNA-binding domain"/>
    <property type="match status" value="1"/>
</dbReference>
<dbReference type="CDD" id="cd21075">
    <property type="entry name" value="DBD_XPA-like"/>
    <property type="match status" value="1"/>
</dbReference>
<dbReference type="GO" id="GO:0003684">
    <property type="term" value="F:damaged DNA binding"/>
    <property type="evidence" value="ECO:0007669"/>
    <property type="project" value="InterPro"/>
</dbReference>
<dbReference type="GO" id="GO:0009116">
    <property type="term" value="P:nucleoside metabolic process"/>
    <property type="evidence" value="ECO:0007669"/>
    <property type="project" value="InterPro"/>
</dbReference>
<evidence type="ECO:0000313" key="8">
    <source>
        <dbReference type="Proteomes" id="UP000275408"/>
    </source>
</evidence>
<dbReference type="InterPro" id="IPR000465">
    <property type="entry name" value="XPA/RAD14"/>
</dbReference>
<comment type="caution">
    <text evidence="7">The sequence shown here is derived from an EMBL/GenBank/DDBJ whole genome shotgun (WGS) entry which is preliminary data.</text>
</comment>
<keyword evidence="4" id="KW-0175">Coiled coil</keyword>
<dbReference type="AlphaFoldDB" id="A0A3M6T701"/>
<dbReference type="EMBL" id="RCHS01004182">
    <property type="protein sequence ID" value="RMX37160.1"/>
    <property type="molecule type" value="Genomic_DNA"/>
</dbReference>
<dbReference type="OrthoDB" id="5973573at2759"/>
<dbReference type="Gene3D" id="3.90.530.10">
    <property type="entry name" value="XPA C-terminal domain"/>
    <property type="match status" value="1"/>
</dbReference>
<feature type="domain" description="XPA C-terminal" evidence="6">
    <location>
        <begin position="14"/>
        <end position="58"/>
    </location>
</feature>
<evidence type="ECO:0000313" key="7">
    <source>
        <dbReference type="EMBL" id="RMX37160.1"/>
    </source>
</evidence>
<sequence length="726" mass="82280">MADNLNDTTGRDKVVSKGLAKRKYLLVDNDLEGLEFTLKDNPVNKSYAPMKIFKRSEVESVAISKWGSMEKLENELEKRRRQNSKLEERKEEEKRHFWEREELFEPLKLFMENIELPSQRVSPYFREKRDRPQASESIESLLECDVILCFCDCLHSIPPDFVARQLFKNFPEARLVDKKTPYNERRKMGHFSWTSSASSEKIIVNLYVVHKIIASQCDCLIPPSVDIPLPQNLSYEKVEFDQIYVPANALIIAENEQIFLAMANVLKELKAVLIGDAGYVYTGKIGSRQVFLLKCRGPGAVVQTIKKLKPRAGIFLGFAKSLVNRPHEIGDIIVAEAVLRRDTKQEKLESYGCSECLISVFENGKYGWTPPKYRKQAVHVGKILQMGDFAKNEKASAVAVKTSSLECIKGLRKEWISIVSITGTPRCHGDRSWEPYVAAVISSFVNRVLEDDQVFAVLGGECRGPRRHSPLLSDPWQETIDTSRKINFYDDRDLSQEEIKRTAEMYWERLQYAIQNGVFHPPPRPDSQSNIHPSPDRFRILPSWKYPVENSDRREVTPPASKHLPISAENLGTHLSLKSSHSLSLPLLPSGKYERAGKPNRKISSPSVKSKILQSSSQSLCPTLSSIMALTTGAALLPLGATLQSQGSRHEIIWIRAEERAAVSSHLHRGVLPPIPQVKNKRATDWKGVPQRRESLISFDTLIICLKRLLALLSNTLQTDGWSSNK</sequence>
<dbReference type="Gene3D" id="3.40.50.1580">
    <property type="entry name" value="Nucleoside phosphorylase domain"/>
    <property type="match status" value="1"/>
</dbReference>
<dbReference type="Proteomes" id="UP000275408">
    <property type="component" value="Unassembled WGS sequence"/>
</dbReference>
<keyword evidence="2" id="KW-0862">Zinc</keyword>
<dbReference type="GO" id="GO:1901255">
    <property type="term" value="P:nucleotide-excision repair involved in interstrand cross-link repair"/>
    <property type="evidence" value="ECO:0007669"/>
    <property type="project" value="TreeGrafter"/>
</dbReference>
<evidence type="ECO:0000256" key="4">
    <source>
        <dbReference type="SAM" id="Coils"/>
    </source>
</evidence>
<gene>
    <name evidence="7" type="ORF">pdam_00010668</name>
</gene>
<dbReference type="Pfam" id="PF05181">
    <property type="entry name" value="XPA_C"/>
    <property type="match status" value="1"/>
</dbReference>
<dbReference type="SUPFAM" id="SSF53167">
    <property type="entry name" value="Purine and uridine phosphorylases"/>
    <property type="match status" value="1"/>
</dbReference>
<dbReference type="InterPro" id="IPR037129">
    <property type="entry name" value="XPA_sf"/>
</dbReference>
<proteinExistence type="predicted"/>
<dbReference type="GO" id="GO:0003824">
    <property type="term" value="F:catalytic activity"/>
    <property type="evidence" value="ECO:0007669"/>
    <property type="project" value="InterPro"/>
</dbReference>
<dbReference type="GO" id="GO:0070914">
    <property type="term" value="P:UV-damage excision repair"/>
    <property type="evidence" value="ECO:0007669"/>
    <property type="project" value="TreeGrafter"/>
</dbReference>
<dbReference type="InterPro" id="IPR035994">
    <property type="entry name" value="Nucleoside_phosphorylase_sf"/>
</dbReference>
<evidence type="ECO:0000256" key="1">
    <source>
        <dbReference type="ARBA" id="ARBA00004123"/>
    </source>
</evidence>
<evidence type="ECO:0000256" key="5">
    <source>
        <dbReference type="SAM" id="MobiDB-lite"/>
    </source>
</evidence>
<evidence type="ECO:0000259" key="6">
    <source>
        <dbReference type="Pfam" id="PF05181"/>
    </source>
</evidence>
<keyword evidence="3" id="KW-0539">Nucleus</keyword>
<evidence type="ECO:0000256" key="3">
    <source>
        <dbReference type="ARBA" id="ARBA00023242"/>
    </source>
</evidence>
<dbReference type="GO" id="GO:0006284">
    <property type="term" value="P:base-excision repair"/>
    <property type="evidence" value="ECO:0007669"/>
    <property type="project" value="TreeGrafter"/>
</dbReference>
<dbReference type="PANTHER" id="PTHR10142:SF0">
    <property type="entry name" value="DNA REPAIR PROTEIN COMPLEMENTING XP-A CELLS"/>
    <property type="match status" value="1"/>
</dbReference>
<protein>
    <recommendedName>
        <fullName evidence="6">XPA C-terminal domain-containing protein</fullName>
    </recommendedName>
</protein>
<keyword evidence="8" id="KW-1185">Reference proteome</keyword>
<organism evidence="7 8">
    <name type="scientific">Pocillopora damicornis</name>
    <name type="common">Cauliflower coral</name>
    <name type="synonym">Millepora damicornis</name>
    <dbReference type="NCBI Taxonomy" id="46731"/>
    <lineage>
        <taxon>Eukaryota</taxon>
        <taxon>Metazoa</taxon>
        <taxon>Cnidaria</taxon>
        <taxon>Anthozoa</taxon>
        <taxon>Hexacorallia</taxon>
        <taxon>Scleractinia</taxon>
        <taxon>Astrocoeniina</taxon>
        <taxon>Pocilloporidae</taxon>
        <taxon>Pocillopora</taxon>
    </lineage>
</organism>
<accession>A0A3M6T701</accession>
<name>A0A3M6T701_POCDA</name>
<dbReference type="GO" id="GO:0000715">
    <property type="term" value="P:nucleotide-excision repair, DNA damage recognition"/>
    <property type="evidence" value="ECO:0007669"/>
    <property type="project" value="TreeGrafter"/>
</dbReference>